<dbReference type="InterPro" id="IPR027580">
    <property type="entry name" value="EXLDI"/>
</dbReference>
<dbReference type="AlphaFoldDB" id="A0A1G7CCY2"/>
<evidence type="ECO:0000313" key="2">
    <source>
        <dbReference type="Proteomes" id="UP000198949"/>
    </source>
</evidence>
<reference evidence="2" key="1">
    <citation type="submission" date="2016-10" db="EMBL/GenBank/DDBJ databases">
        <authorList>
            <person name="Varghese N."/>
            <person name="Submissions S."/>
        </authorList>
    </citation>
    <scope>NUCLEOTIDE SEQUENCE [LARGE SCALE GENOMIC DNA]</scope>
    <source>
        <strain evidence="2">CGMCC 4.3516</strain>
    </source>
</reference>
<dbReference type="OrthoDB" id="3199431at2"/>
<accession>A0A1G7CCY2</accession>
<name>A0A1G7CCY2_9ACTN</name>
<dbReference type="EMBL" id="FNAD01000019">
    <property type="protein sequence ID" value="SDE37232.1"/>
    <property type="molecule type" value="Genomic_DNA"/>
</dbReference>
<keyword evidence="2" id="KW-1185">Reference proteome</keyword>
<organism evidence="1 2">
    <name type="scientific">Glycomyces harbinensis</name>
    <dbReference type="NCBI Taxonomy" id="58114"/>
    <lineage>
        <taxon>Bacteria</taxon>
        <taxon>Bacillati</taxon>
        <taxon>Actinomycetota</taxon>
        <taxon>Actinomycetes</taxon>
        <taxon>Glycomycetales</taxon>
        <taxon>Glycomycetaceae</taxon>
        <taxon>Glycomyces</taxon>
    </lineage>
</organism>
<dbReference type="RefSeq" id="WP_091040068.1">
    <property type="nucleotide sequence ID" value="NZ_FNAD01000019.1"/>
</dbReference>
<dbReference type="NCBIfam" id="TIGR04342">
    <property type="entry name" value="EXLDI"/>
    <property type="match status" value="1"/>
</dbReference>
<evidence type="ECO:0000313" key="1">
    <source>
        <dbReference type="EMBL" id="SDE37232.1"/>
    </source>
</evidence>
<dbReference type="Proteomes" id="UP000198949">
    <property type="component" value="Unassembled WGS sequence"/>
</dbReference>
<proteinExistence type="predicted"/>
<protein>
    <submittedName>
        <fullName evidence="1">EXLDI protein</fullName>
    </submittedName>
</protein>
<dbReference type="STRING" id="58114.SAMN05216270_11992"/>
<sequence>MPNKTIYVADKDLDLYNRAQELAGGNLSKAISTALKRYVDAEEGRLEGYEEITVRVGPGTGSKRQRQRFTGVKLGEWIRSDNNTAEICRVYRARSGKFVIHTEKTPDFVQVTAETGWRKFLGLGEQFYGSTTGESTLEVVETLAELKAKIPPELYSMVAASAEAPPVQDLDI</sequence>
<gene>
    <name evidence="1" type="ORF">SAMN05216270_11992</name>
</gene>